<name>A0A511QKJ6_9VIBR</name>
<organism evidence="1 2">
    <name type="scientific">Vibrio sagamiensis NBRC 104589</name>
    <dbReference type="NCBI Taxonomy" id="1219064"/>
    <lineage>
        <taxon>Bacteria</taxon>
        <taxon>Pseudomonadati</taxon>
        <taxon>Pseudomonadota</taxon>
        <taxon>Gammaproteobacteria</taxon>
        <taxon>Vibrionales</taxon>
        <taxon>Vibrionaceae</taxon>
        <taxon>Vibrio</taxon>
    </lineage>
</organism>
<evidence type="ECO:0000313" key="1">
    <source>
        <dbReference type="EMBL" id="GEM77566.1"/>
    </source>
</evidence>
<sequence length="357" mass="40653">MINDQIQKQQGGDHSTNVQGQSVVINQGLSYSDAREIALDVYRSNFLQLSQNAAEIARSRAEELTDDFLKTLKEQNSEALIEMEQPSMQAALYEAQKQYAKSGDSDLEKMLVDILVQRAQTSERNTKQIVLDEALSVISKLTQEHLNILSINFTLIRLSKRSVVDPSALINFIKDELLVFFNSEIDYHTSWFEHLSYTGCVIPLDASGYPPVSELLLFQYPALFQKGFDKAQLEEKMGRPIEEFNAFLMPCFHTLNLLQFNLMNDDLIAQEASQVGLSNDDINKLKQMFQAYMMSEQEVKEWLVERIPALEKLIELWGCDQQQFSKIKLTTVGIALAQANYKKQVGSIDFDLSGWVK</sequence>
<dbReference type="EMBL" id="BJXJ01000065">
    <property type="protein sequence ID" value="GEM77566.1"/>
    <property type="molecule type" value="Genomic_DNA"/>
</dbReference>
<evidence type="ECO:0000313" key="2">
    <source>
        <dbReference type="Proteomes" id="UP000321922"/>
    </source>
</evidence>
<comment type="caution">
    <text evidence="1">The sequence shown here is derived from an EMBL/GenBank/DDBJ whole genome shotgun (WGS) entry which is preliminary data.</text>
</comment>
<dbReference type="AlphaFoldDB" id="A0A511QKJ6"/>
<protein>
    <submittedName>
        <fullName evidence="1">Uncharacterized protein</fullName>
    </submittedName>
</protein>
<keyword evidence="2" id="KW-1185">Reference proteome</keyword>
<accession>A0A511QKJ6</accession>
<reference evidence="1 2" key="1">
    <citation type="submission" date="2019-07" db="EMBL/GenBank/DDBJ databases">
        <title>Whole genome shotgun sequence of Vibrio sagamiensis NBRC 104589.</title>
        <authorList>
            <person name="Hosoyama A."/>
            <person name="Uohara A."/>
            <person name="Ohji S."/>
            <person name="Ichikawa N."/>
        </authorList>
    </citation>
    <scope>NUCLEOTIDE SEQUENCE [LARGE SCALE GENOMIC DNA]</scope>
    <source>
        <strain evidence="1 2">NBRC 104589</strain>
    </source>
</reference>
<gene>
    <name evidence="1" type="ORF">VSA01S_36780</name>
</gene>
<dbReference type="InterPro" id="IPR053773">
    <property type="entry name" value="Vpar_1526-like"/>
</dbReference>
<dbReference type="NCBIfam" id="NF045477">
    <property type="entry name" value="LPO_1073_dom"/>
    <property type="match status" value="1"/>
</dbReference>
<proteinExistence type="predicted"/>
<dbReference type="RefSeq" id="WP_039979059.1">
    <property type="nucleotide sequence ID" value="NZ_BAOJ01000008.1"/>
</dbReference>
<dbReference type="Proteomes" id="UP000321922">
    <property type="component" value="Unassembled WGS sequence"/>
</dbReference>
<dbReference type="OrthoDB" id="9156966at2"/>